<dbReference type="InterPro" id="IPR058087">
    <property type="entry name" value="XAC2610_dom"/>
</dbReference>
<dbReference type="AlphaFoldDB" id="B0RRG0"/>
<dbReference type="KEGG" id="xca:xcc-b100_1695"/>
<dbReference type="InterPro" id="IPR028994">
    <property type="entry name" value="Integrin_alpha_N"/>
</dbReference>
<accession>B0RRG0</accession>
<evidence type="ECO:0000313" key="3">
    <source>
        <dbReference type="Proteomes" id="UP000001188"/>
    </source>
</evidence>
<feature type="region of interest" description="Disordered" evidence="1">
    <location>
        <begin position="39"/>
        <end position="60"/>
    </location>
</feature>
<feature type="compositionally biased region" description="Basic and acidic residues" evidence="1">
    <location>
        <begin position="263"/>
        <end position="275"/>
    </location>
</feature>
<organism evidence="2 3">
    <name type="scientific">Xanthomonas campestris pv. campestris (strain B100)</name>
    <dbReference type="NCBI Taxonomy" id="509169"/>
    <lineage>
        <taxon>Bacteria</taxon>
        <taxon>Pseudomonadati</taxon>
        <taxon>Pseudomonadota</taxon>
        <taxon>Gammaproteobacteria</taxon>
        <taxon>Lysobacterales</taxon>
        <taxon>Lysobacteraceae</taxon>
        <taxon>Xanthomonas</taxon>
    </lineage>
</organism>
<feature type="region of interest" description="Disordered" evidence="1">
    <location>
        <begin position="250"/>
        <end position="275"/>
    </location>
</feature>
<dbReference type="NCBIfam" id="NF047539">
    <property type="entry name" value="XAC2610_fam"/>
    <property type="match status" value="1"/>
</dbReference>
<evidence type="ECO:0008006" key="4">
    <source>
        <dbReference type="Google" id="ProtNLM"/>
    </source>
</evidence>
<evidence type="ECO:0000256" key="1">
    <source>
        <dbReference type="SAM" id="MobiDB-lite"/>
    </source>
</evidence>
<protein>
    <recommendedName>
        <fullName evidence="4">FG-GAP repeat protein</fullName>
    </recommendedName>
</protein>
<dbReference type="HOGENOM" id="CLU_091029_0_0_6"/>
<feature type="compositionally biased region" description="Polar residues" evidence="1">
    <location>
        <begin position="39"/>
        <end position="48"/>
    </location>
</feature>
<dbReference type="Proteomes" id="UP000001188">
    <property type="component" value="Chromosome"/>
</dbReference>
<evidence type="ECO:0000313" key="2">
    <source>
        <dbReference type="EMBL" id="CAP51045.1"/>
    </source>
</evidence>
<sequence>MINKWGFMAGLRILLKISEGSTFLGCMLLIAACNPGNTSNTGVDSVKSSGEGDVKESSFSAHQKDLKMPATVNAKLNDQGEVSANISGIGVSIKVQGCNEDSPGIMLCNRSPAVEVSFPGAKSIALEPEVLYLDSNSTFYHGPLDDSYKKNRHSVILTDINGDGHEDLVLWSGKEGNYGGPSYSVYLFDAAQQRLVFNQSLSDITVMANGLFSVEGNLLTSTSGDGCCIHVFDTYELNKNEPVLIERVTEDTNDPANPKKKIERLQDGEMKEVSN</sequence>
<proteinExistence type="predicted"/>
<name>B0RRG0_XANCB</name>
<dbReference type="SUPFAM" id="SSF69318">
    <property type="entry name" value="Integrin alpha N-terminal domain"/>
    <property type="match status" value="1"/>
</dbReference>
<gene>
    <name evidence="2" type="ORF">XCCB100_1695</name>
</gene>
<feature type="compositionally biased region" description="Basic and acidic residues" evidence="1">
    <location>
        <begin position="50"/>
        <end position="60"/>
    </location>
</feature>
<reference evidence="2 3" key="1">
    <citation type="journal article" date="2008" name="J. Biotechnol.">
        <title>The genome of Xanthomonas campestris pv. campestris B100 and its use for the reconstruction of metabolic pathways involved in xanthan biosynthesis.</title>
        <authorList>
            <person name="Vorholter F.J."/>
            <person name="Schneiker S."/>
            <person name="Goesmann A."/>
            <person name="Krause L."/>
            <person name="Bekel T."/>
            <person name="Kaiser O."/>
            <person name="Linke B."/>
            <person name="Patschkowski T."/>
            <person name="Ruckert C."/>
            <person name="Schmid J."/>
            <person name="Sidhu V.K."/>
            <person name="Sieber V."/>
            <person name="Tauch A."/>
            <person name="Watt S.A."/>
            <person name="Weisshaar B."/>
            <person name="Becker A."/>
            <person name="Niehaus K."/>
            <person name="Puhler A."/>
        </authorList>
    </citation>
    <scope>NUCLEOTIDE SEQUENCE [LARGE SCALE GENOMIC DNA]</scope>
    <source>
        <strain evidence="2 3">B100</strain>
    </source>
</reference>
<dbReference type="EMBL" id="AM920689">
    <property type="protein sequence ID" value="CAP51045.1"/>
    <property type="molecule type" value="Genomic_DNA"/>
</dbReference>
<dbReference type="PROSITE" id="PS51257">
    <property type="entry name" value="PROKAR_LIPOPROTEIN"/>
    <property type="match status" value="1"/>
</dbReference>